<dbReference type="PRINTS" id="PR00337">
    <property type="entry name" value="LEUILEVALBP"/>
</dbReference>
<proteinExistence type="inferred from homology"/>
<accession>A0A9W4E547</accession>
<feature type="region of interest" description="Disordered" evidence="5">
    <location>
        <begin position="23"/>
        <end position="44"/>
    </location>
</feature>
<feature type="compositionally biased region" description="Gly residues" evidence="5">
    <location>
        <begin position="33"/>
        <end position="42"/>
    </location>
</feature>
<comment type="caution">
    <text evidence="8">The sequence shown here is derived from an EMBL/GenBank/DDBJ whole genome shotgun (WGS) entry which is preliminary data.</text>
</comment>
<evidence type="ECO:0000256" key="3">
    <source>
        <dbReference type="ARBA" id="ARBA00022729"/>
    </source>
</evidence>
<dbReference type="Proteomes" id="UP001153328">
    <property type="component" value="Unassembled WGS sequence"/>
</dbReference>
<dbReference type="InterPro" id="IPR000709">
    <property type="entry name" value="Leu_Ile_Val-bd"/>
</dbReference>
<evidence type="ECO:0000313" key="8">
    <source>
        <dbReference type="EMBL" id="CAG7633288.1"/>
    </source>
</evidence>
<comment type="similarity">
    <text evidence="1">Belongs to the leucine-binding protein family.</text>
</comment>
<organism evidence="8 9">
    <name type="scientific">Actinacidiphila bryophytorum</name>
    <dbReference type="NCBI Taxonomy" id="1436133"/>
    <lineage>
        <taxon>Bacteria</taxon>
        <taxon>Bacillati</taxon>
        <taxon>Actinomycetota</taxon>
        <taxon>Actinomycetes</taxon>
        <taxon>Kitasatosporales</taxon>
        <taxon>Streptomycetaceae</taxon>
        <taxon>Actinacidiphila</taxon>
    </lineage>
</organism>
<gene>
    <name evidence="8" type="ORF">SBRY_20959</name>
</gene>
<dbReference type="PROSITE" id="PS51257">
    <property type="entry name" value="PROKAR_LIPOPROTEIN"/>
    <property type="match status" value="1"/>
</dbReference>
<evidence type="ECO:0000256" key="4">
    <source>
        <dbReference type="ARBA" id="ARBA00022970"/>
    </source>
</evidence>
<feature type="signal peptide" evidence="6">
    <location>
        <begin position="1"/>
        <end position="22"/>
    </location>
</feature>
<dbReference type="PANTHER" id="PTHR47151:SF2">
    <property type="entry name" value="AMINO ACID BINDING PROTEIN"/>
    <property type="match status" value="1"/>
</dbReference>
<dbReference type="Gene3D" id="3.40.50.2300">
    <property type="match status" value="2"/>
</dbReference>
<dbReference type="EMBL" id="CAJVAX010000012">
    <property type="protein sequence ID" value="CAG7633288.1"/>
    <property type="molecule type" value="Genomic_DNA"/>
</dbReference>
<dbReference type="PANTHER" id="PTHR47151">
    <property type="entry name" value="LEU/ILE/VAL-BINDING ABC TRANSPORTER SUBUNIT"/>
    <property type="match status" value="1"/>
</dbReference>
<dbReference type="AlphaFoldDB" id="A0A9W4E547"/>
<dbReference type="InterPro" id="IPR028081">
    <property type="entry name" value="Leu-bd"/>
</dbReference>
<dbReference type="GO" id="GO:0006865">
    <property type="term" value="P:amino acid transport"/>
    <property type="evidence" value="ECO:0007669"/>
    <property type="project" value="UniProtKB-KW"/>
</dbReference>
<reference evidence="8" key="1">
    <citation type="submission" date="2021-06" db="EMBL/GenBank/DDBJ databases">
        <authorList>
            <person name="Arsene-Ploetze F."/>
        </authorList>
    </citation>
    <scope>NUCLEOTIDE SEQUENCE</scope>
    <source>
        <strain evidence="8">SBRY1</strain>
    </source>
</reference>
<dbReference type="SUPFAM" id="SSF53822">
    <property type="entry name" value="Periplasmic binding protein-like I"/>
    <property type="match status" value="1"/>
</dbReference>
<dbReference type="RefSeq" id="WP_251512847.1">
    <property type="nucleotide sequence ID" value="NZ_CAJVAX010000012.1"/>
</dbReference>
<protein>
    <submittedName>
        <fullName evidence="8">Amino acid/amide ABC transporter substrate-binding protein, HAAT family</fullName>
    </submittedName>
</protein>
<dbReference type="Pfam" id="PF13458">
    <property type="entry name" value="Peripla_BP_6"/>
    <property type="match status" value="1"/>
</dbReference>
<keyword evidence="3 6" id="KW-0732">Signal</keyword>
<feature type="chain" id="PRO_5040755584" evidence="6">
    <location>
        <begin position="23"/>
        <end position="422"/>
    </location>
</feature>
<feature type="domain" description="Leucine-binding protein" evidence="7">
    <location>
        <begin position="50"/>
        <end position="410"/>
    </location>
</feature>
<keyword evidence="4" id="KW-0029">Amino-acid transport</keyword>
<dbReference type="InterPro" id="IPR028082">
    <property type="entry name" value="Peripla_BP_I"/>
</dbReference>
<evidence type="ECO:0000313" key="9">
    <source>
        <dbReference type="Proteomes" id="UP001153328"/>
    </source>
</evidence>
<keyword evidence="9" id="KW-1185">Reference proteome</keyword>
<evidence type="ECO:0000256" key="5">
    <source>
        <dbReference type="SAM" id="MobiDB-lite"/>
    </source>
</evidence>
<dbReference type="CDD" id="cd06342">
    <property type="entry name" value="PBP1_ABC_LIVBP-like"/>
    <property type="match status" value="1"/>
</dbReference>
<evidence type="ECO:0000256" key="2">
    <source>
        <dbReference type="ARBA" id="ARBA00022448"/>
    </source>
</evidence>
<keyword evidence="2" id="KW-0813">Transport</keyword>
<evidence type="ECO:0000256" key="1">
    <source>
        <dbReference type="ARBA" id="ARBA00010062"/>
    </source>
</evidence>
<evidence type="ECO:0000259" key="7">
    <source>
        <dbReference type="Pfam" id="PF13458"/>
    </source>
</evidence>
<evidence type="ECO:0000256" key="6">
    <source>
        <dbReference type="SAM" id="SignalP"/>
    </source>
</evidence>
<sequence length="422" mass="43668">MRHRSLLILTSVLTTGALTLTACGSRSDDDKGGSTGGSGGGSSSAAKNITVVIGVDAPLTGPNSATGLGLQYGAQIAVDDANAKNLVPGVTFKISPKDDKAQPATGQQNATAFTSDNTIIAAVGPLNSGVAQSMQQVFASANMVEISPANTNPALTQGKDWATGKKTRPFPTYFRTATTDANQGGFAGDYAYNTLKAKNAFVVDDKQTYGAGLAGIFKGKFSGLGGKIAGTDHVNTGDTDYSTLVTKIKNSHADMVYYGGQYDESELITKQLKAAGVKIPLMGGDGMYSDTYIKTAGAAAEGDLVTSVGVPVSTLQTATDFINTYKSKGYPGDYGTYGGYTYDATTAIIKAVKVVMDANGGKLPAMPDARKALIDAVQKTDFDGVAGHLSFDEFGDTTNKQLTVYQVKSGKWVAVKSGTYTG</sequence>
<name>A0A9W4E547_9ACTN</name>